<sequence>MPPQPETLLAGNVAVSLGPDGAPMATLSHPEGATCQVSLPGCRVISWKSSAGPERLPEGGALMPCGLEGTISPSDWTIESLVGLTDGFLSFSAFAEARTPEGVPVCARALVQLWRDGISLGLEVSHAGFDDMECEEDGALQEEAPEPSAKRSRMLPLKLPDAGLHGLLRCQGPPVISQETTAVGSVNLEQAGAQVATTGFSVLKLLPGPESLQFRALAPAEVVLRPGETVSGSFQVTAS</sequence>
<accession>A0AA36IZJ7</accession>
<dbReference type="AlphaFoldDB" id="A0AA36IZJ7"/>
<dbReference type="EMBL" id="CAUJNA010003234">
    <property type="protein sequence ID" value="CAJ1396506.1"/>
    <property type="molecule type" value="Genomic_DNA"/>
</dbReference>
<reference evidence="1" key="1">
    <citation type="submission" date="2023-08" db="EMBL/GenBank/DDBJ databases">
        <authorList>
            <person name="Chen Y."/>
            <person name="Shah S."/>
            <person name="Dougan E. K."/>
            <person name="Thang M."/>
            <person name="Chan C."/>
        </authorList>
    </citation>
    <scope>NUCLEOTIDE SEQUENCE</scope>
</reference>
<dbReference type="Proteomes" id="UP001178507">
    <property type="component" value="Unassembled WGS sequence"/>
</dbReference>
<proteinExistence type="predicted"/>
<evidence type="ECO:0000313" key="1">
    <source>
        <dbReference type="EMBL" id="CAJ1396506.1"/>
    </source>
</evidence>
<name>A0AA36IZJ7_9DINO</name>
<gene>
    <name evidence="1" type="ORF">EVOR1521_LOCUS20730</name>
</gene>
<organism evidence="1 2">
    <name type="scientific">Effrenium voratum</name>
    <dbReference type="NCBI Taxonomy" id="2562239"/>
    <lineage>
        <taxon>Eukaryota</taxon>
        <taxon>Sar</taxon>
        <taxon>Alveolata</taxon>
        <taxon>Dinophyceae</taxon>
        <taxon>Suessiales</taxon>
        <taxon>Symbiodiniaceae</taxon>
        <taxon>Effrenium</taxon>
    </lineage>
</organism>
<evidence type="ECO:0000313" key="2">
    <source>
        <dbReference type="Proteomes" id="UP001178507"/>
    </source>
</evidence>
<protein>
    <submittedName>
        <fullName evidence="1">Uncharacterized protein</fullName>
    </submittedName>
</protein>
<keyword evidence="2" id="KW-1185">Reference proteome</keyword>
<comment type="caution">
    <text evidence="1">The sequence shown here is derived from an EMBL/GenBank/DDBJ whole genome shotgun (WGS) entry which is preliminary data.</text>
</comment>